<dbReference type="InterPro" id="IPR041624">
    <property type="entry name" value="RGI_lyase"/>
</dbReference>
<evidence type="ECO:0000313" key="10">
    <source>
        <dbReference type="EMBL" id="RHD85413.1"/>
    </source>
</evidence>
<evidence type="ECO:0000313" key="17">
    <source>
        <dbReference type="Proteomes" id="UP000460317"/>
    </source>
</evidence>
<evidence type="ECO:0000313" key="6">
    <source>
        <dbReference type="EMBL" id="KAB4457792.1"/>
    </source>
</evidence>
<reference evidence="11 18" key="4">
    <citation type="submission" date="2021-06" db="EMBL/GenBank/DDBJ databases">
        <title>Interrogation of the integrated mobile genetic elements in gut-associated Bacteroides with a consensus prediction approach.</title>
        <authorList>
            <person name="Campbell D.E."/>
            <person name="Leigh J.R."/>
            <person name="Kim T."/>
            <person name="England W."/>
            <person name="Whitaker R.J."/>
            <person name="Degnan P.H."/>
        </authorList>
    </citation>
    <scope>NUCLEOTIDE SEQUENCE</scope>
    <source>
        <strain evidence="12">VPI-BTDOT2</strain>
        <strain evidence="11 18">WAL8669</strain>
    </source>
</reference>
<accession>A0A0P0FRW5</accession>
<dbReference type="InterPro" id="IPR049366">
    <property type="entry name" value="RGL11_C"/>
</dbReference>
<gene>
    <name evidence="10" type="ORF">DW780_17835</name>
    <name evidence="6" type="ORF">GAN75_06265</name>
    <name evidence="7" type="ORF">GAN91_00110</name>
    <name evidence="5" type="ORF">GAN93_17125</name>
    <name evidence="4" type="ORF">GAO51_21195</name>
    <name evidence="8" type="ORF">KHY35_04425</name>
    <name evidence="12" type="ORF">KQP59_20355</name>
    <name evidence="11" type="ORF">KQP68_12960</name>
    <name evidence="9" type="ORF">PO127_08910</name>
</gene>
<evidence type="ECO:0000313" key="12">
    <source>
        <dbReference type="EMBL" id="UYU70603.1"/>
    </source>
</evidence>
<dbReference type="Proteomes" id="UP000460317">
    <property type="component" value="Unassembled WGS sequence"/>
</dbReference>
<dbReference type="Pfam" id="PF18370">
    <property type="entry name" value="RGI_lyase"/>
    <property type="match status" value="1"/>
</dbReference>
<evidence type="ECO:0000259" key="2">
    <source>
        <dbReference type="Pfam" id="PF18370"/>
    </source>
</evidence>
<evidence type="ECO:0000313" key="16">
    <source>
        <dbReference type="Proteomes" id="UP000440614"/>
    </source>
</evidence>
<dbReference type="RefSeq" id="WP_008764392.1">
    <property type="nucleotide sequence ID" value="NZ_BAABXH010000002.1"/>
</dbReference>
<dbReference type="EMBL" id="WCSB01000017">
    <property type="protein sequence ID" value="KAB4450022.1"/>
    <property type="molecule type" value="Genomic_DNA"/>
</dbReference>
<evidence type="ECO:0000313" key="7">
    <source>
        <dbReference type="EMBL" id="KAB4487849.1"/>
    </source>
</evidence>
<evidence type="ECO:0000259" key="3">
    <source>
        <dbReference type="Pfam" id="PF21348"/>
    </source>
</evidence>
<dbReference type="GO" id="GO:0016829">
    <property type="term" value="F:lyase activity"/>
    <property type="evidence" value="ECO:0007669"/>
    <property type="project" value="UniProtKB-KW"/>
</dbReference>
<dbReference type="Proteomes" id="UP000436858">
    <property type="component" value="Unassembled WGS sequence"/>
</dbReference>
<proteinExistence type="predicted"/>
<evidence type="ECO:0000313" key="4">
    <source>
        <dbReference type="EMBL" id="KAB4307515.1"/>
    </source>
</evidence>
<name>A0A0P0FRW5_BACT4</name>
<feature type="chain" id="PRO_5002966813" evidence="1">
    <location>
        <begin position="20"/>
        <end position="613"/>
    </location>
</feature>
<dbReference type="EMBL" id="JAQNVG010000011">
    <property type="protein sequence ID" value="MDC2235864.1"/>
    <property type="molecule type" value="Genomic_DNA"/>
</dbReference>
<evidence type="ECO:0000313" key="9">
    <source>
        <dbReference type="EMBL" id="MDC2235864.1"/>
    </source>
</evidence>
<dbReference type="Proteomes" id="UP000440614">
    <property type="component" value="Unassembled WGS sequence"/>
</dbReference>
<keyword evidence="1" id="KW-0732">Signal</keyword>
<evidence type="ECO:0000313" key="18">
    <source>
        <dbReference type="Proteomes" id="UP001156218"/>
    </source>
</evidence>
<dbReference type="Proteomes" id="UP000782901">
    <property type="component" value="Unassembled WGS sequence"/>
</dbReference>
<dbReference type="EMBL" id="CP083680">
    <property type="protein sequence ID" value="UYU64506.1"/>
    <property type="molecule type" value="Genomic_DNA"/>
</dbReference>
<dbReference type="PANTHER" id="PTHR43118">
    <property type="entry name" value="RHAMNOGALACTURONAN LYASE (EUROFUNG)"/>
    <property type="match status" value="1"/>
</dbReference>
<keyword evidence="4" id="KW-0456">Lyase</keyword>
<dbReference type="SUPFAM" id="SSF69318">
    <property type="entry name" value="Integrin alpha N-terminal domain"/>
    <property type="match status" value="1"/>
</dbReference>
<dbReference type="OMA" id="TRRWTFD"/>
<dbReference type="Proteomes" id="UP001156218">
    <property type="component" value="Chromosome"/>
</dbReference>
<evidence type="ECO:0000313" key="5">
    <source>
        <dbReference type="EMBL" id="KAB4450022.1"/>
    </source>
</evidence>
<evidence type="ECO:0000313" key="15">
    <source>
        <dbReference type="Proteomes" id="UP000436858"/>
    </source>
</evidence>
<evidence type="ECO:0000256" key="1">
    <source>
        <dbReference type="SAM" id="SignalP"/>
    </source>
</evidence>
<dbReference type="Proteomes" id="UP000436825">
    <property type="component" value="Unassembled WGS sequence"/>
</dbReference>
<dbReference type="EMBL" id="CP083681">
    <property type="protein sequence ID" value="UYU70603.1"/>
    <property type="molecule type" value="Genomic_DNA"/>
</dbReference>
<evidence type="ECO:0000313" key="14">
    <source>
        <dbReference type="Proteomes" id="UP000436825"/>
    </source>
</evidence>
<accession>C6ILI7</accession>
<dbReference type="InterPro" id="IPR028994">
    <property type="entry name" value="Integrin_alpha_N"/>
</dbReference>
<dbReference type="EMBL" id="WCRW01000003">
    <property type="protein sequence ID" value="KAB4457792.1"/>
    <property type="molecule type" value="Genomic_DNA"/>
</dbReference>
<sequence length="613" mass="68366">MKCTSIFFSLLVIATFVVAQPNYDFTKLKREHLGRGVIAIRENPSTVVVSWRYLSSDPMDESFDIYRDGKKVNKHPLKNATFFQDSYQGTEPALYTVKAIKGKTESNYQLPADAPTGYLNIPLVRPEGGTTPSGQAYTYAPNDASIGDVDGDGEYEIILKWDPSNAHDNAHDGYTGPVIFDCYKLNGQQLWRINMGRNVRAGAHYTQFMVFDLDGDGRAEVVMKTGDGTVDGTGKVIGDANADYRNERGRILTGPEYLTIFNGLTGEAMQTIDYVPERGNLMDWGDGRANRSDRYLACIAYLDGVHPSVVMCRGYYTRTVLAAYDWDGKNLKNRWVFDSNNPGCRAYAGQGNHNLRVGDVDGDGCDEIVYGQCTINNDGTGLYSTRMGHGDAMHLTHFDPSRPGLQVWSCHENRRDGSTFRDAATGEIIFQIKSNTDVGRCMAADIDPNHPGVEMWSLDSKGVRNVKGEVIASRVRGLSTNMAVWWDGDLLRELLDRNVVSKYNWEKGLCERIAVFEGALSNNGTKSTPCLQGDIVGDWREEVLLRTADNTALRLYVSTIPTDYRFHTFLEDPVYRISIATQNVAYNQPTQPGFYFGPELRGTIFRGCKIPKK</sequence>
<evidence type="ECO:0000313" key="8">
    <source>
        <dbReference type="EMBL" id="MBS5409952.1"/>
    </source>
</evidence>
<reference evidence="14 15" key="2">
    <citation type="journal article" date="2019" name="Nat. Med.">
        <title>A library of human gut bacterial isolates paired with longitudinal multiomics data enables mechanistic microbiome research.</title>
        <authorList>
            <person name="Poyet M."/>
            <person name="Groussin M."/>
            <person name="Gibbons S.M."/>
            <person name="Avila-Pacheco J."/>
            <person name="Jiang X."/>
            <person name="Kearney S.M."/>
            <person name="Perrotta A.R."/>
            <person name="Berdy B."/>
            <person name="Zhao S."/>
            <person name="Lieberman T.D."/>
            <person name="Swanson P.K."/>
            <person name="Smith M."/>
            <person name="Roesemann S."/>
            <person name="Alexander J.E."/>
            <person name="Rich S.A."/>
            <person name="Livny J."/>
            <person name="Vlamakis H."/>
            <person name="Clish C."/>
            <person name="Bullock K."/>
            <person name="Deik A."/>
            <person name="Scott J."/>
            <person name="Pierce K.A."/>
            <person name="Xavier R.J."/>
            <person name="Alm E.J."/>
        </authorList>
    </citation>
    <scope>NUCLEOTIDE SEQUENCE [LARGE SCALE GENOMIC DNA]</scope>
    <source>
        <strain evidence="6 14">BIOML-A160</strain>
        <strain evidence="7 15">BIOML-A162</strain>
        <strain evidence="5 17">BIOML-A165</strain>
        <strain evidence="4 16">BIOML-A188</strain>
    </source>
</reference>
<dbReference type="EMBL" id="JAGZEE010000003">
    <property type="protein sequence ID" value="MBS5409952.1"/>
    <property type="molecule type" value="Genomic_DNA"/>
</dbReference>
<dbReference type="InterPro" id="IPR013783">
    <property type="entry name" value="Ig-like_fold"/>
</dbReference>
<dbReference type="EMBL" id="QSJP01000017">
    <property type="protein sequence ID" value="RHD85413.1"/>
    <property type="molecule type" value="Genomic_DNA"/>
</dbReference>
<dbReference type="KEGG" id="btho:Btheta7330_03932"/>
<dbReference type="Gene3D" id="2.60.40.10">
    <property type="entry name" value="Immunoglobulins"/>
    <property type="match status" value="1"/>
</dbReference>
<dbReference type="InterPro" id="IPR034641">
    <property type="entry name" value="RGL11"/>
</dbReference>
<feature type="domain" description="Rhamnogalacturonan lyase family 11 C-terminal" evidence="3">
    <location>
        <begin position="118"/>
        <end position="600"/>
    </location>
</feature>
<feature type="signal peptide" evidence="1">
    <location>
        <begin position="1"/>
        <end position="19"/>
    </location>
</feature>
<dbReference type="GeneID" id="60925349"/>
<feature type="domain" description="Rhamnogalacturonan I lyase beta-sheet" evidence="2">
    <location>
        <begin position="30"/>
        <end position="106"/>
    </location>
</feature>
<reference evidence="10 13" key="1">
    <citation type="submission" date="2018-08" db="EMBL/GenBank/DDBJ databases">
        <title>A genome reference for cultivated species of the human gut microbiota.</title>
        <authorList>
            <person name="Zou Y."/>
            <person name="Xue W."/>
            <person name="Luo G."/>
        </authorList>
    </citation>
    <scope>NUCLEOTIDE SEQUENCE [LARGE SCALE GENOMIC DNA]</scope>
    <source>
        <strain evidence="10 13">AM30-26</strain>
    </source>
</reference>
<organism evidence="4 16">
    <name type="scientific">Bacteroides thetaiotaomicron</name>
    <dbReference type="NCBI Taxonomy" id="818"/>
    <lineage>
        <taxon>Bacteria</taxon>
        <taxon>Pseudomonadati</taxon>
        <taxon>Bacteroidota</taxon>
        <taxon>Bacteroidia</taxon>
        <taxon>Bacteroidales</taxon>
        <taxon>Bacteroidaceae</taxon>
        <taxon>Bacteroides</taxon>
    </lineage>
</organism>
<dbReference type="EMBL" id="WCRY01000001">
    <property type="protein sequence ID" value="KAB4487849.1"/>
    <property type="molecule type" value="Genomic_DNA"/>
</dbReference>
<reference evidence="8" key="3">
    <citation type="submission" date="2021-02" db="EMBL/GenBank/DDBJ databases">
        <title>Infant gut strain persistence is associated with maternal origin, phylogeny, and functional potential including surface adhesion and iron acquisition.</title>
        <authorList>
            <person name="Lou Y.C."/>
        </authorList>
    </citation>
    <scope>NUCLEOTIDE SEQUENCE</scope>
    <source>
        <strain evidence="8">L3_082_243G1_dasL3_082_243G1_maxbin2.maxbin.015s ta_sub</strain>
    </source>
</reference>
<dbReference type="Proteomes" id="UP000284785">
    <property type="component" value="Unassembled WGS sequence"/>
</dbReference>
<evidence type="ECO:0000313" key="13">
    <source>
        <dbReference type="Proteomes" id="UP000284785"/>
    </source>
</evidence>
<dbReference type="Proteomes" id="UP001156216">
    <property type="component" value="Chromosome"/>
</dbReference>
<evidence type="ECO:0000313" key="11">
    <source>
        <dbReference type="EMBL" id="UYU64506.1"/>
    </source>
</evidence>
<dbReference type="AlphaFoldDB" id="A0A0P0FRW5"/>
<dbReference type="PANTHER" id="PTHR43118:SF1">
    <property type="entry name" value="RHAMNOGALACTURONAN LYASE (EUROFUNG)"/>
    <property type="match status" value="1"/>
</dbReference>
<dbReference type="CDD" id="cd10318">
    <property type="entry name" value="RGL11"/>
    <property type="match status" value="1"/>
</dbReference>
<dbReference type="Proteomes" id="UP001217776">
    <property type="component" value="Unassembled WGS sequence"/>
</dbReference>
<dbReference type="EMBL" id="WCSY01000024">
    <property type="protein sequence ID" value="KAB4307515.1"/>
    <property type="molecule type" value="Genomic_DNA"/>
</dbReference>
<protein>
    <submittedName>
        <fullName evidence="4">Rhamnogalacturonan lyase</fullName>
    </submittedName>
</protein>
<reference evidence="9" key="5">
    <citation type="submission" date="2022-10" db="EMBL/GenBank/DDBJ databases">
        <title>Human gut microbiome strain richness.</title>
        <authorList>
            <person name="Chen-Liaw A."/>
        </authorList>
    </citation>
    <scope>NUCLEOTIDE SEQUENCE</scope>
    <source>
        <strain evidence="9">1001283st1_A3_1001283B150304_161114</strain>
    </source>
</reference>
<dbReference type="Pfam" id="PF21348">
    <property type="entry name" value="RGL11_C"/>
    <property type="match status" value="1"/>
</dbReference>